<dbReference type="Pfam" id="PF03364">
    <property type="entry name" value="Polyketide_cyc"/>
    <property type="match status" value="1"/>
</dbReference>
<dbReference type="Proteomes" id="UP000192578">
    <property type="component" value="Unassembled WGS sequence"/>
</dbReference>
<comment type="function">
    <text evidence="3">Required for the function of coenzyme Q in the respiratory chain. May serve as a chaperone or may be involved in the transport of Q6 from its site of synthesis to the catalytic sites of the respiratory complexes.</text>
</comment>
<comment type="subunit">
    <text evidence="2">Interacts with coenzyme Q.</text>
</comment>
<dbReference type="Gene3D" id="3.30.530.20">
    <property type="match status" value="1"/>
</dbReference>
<organism evidence="5 6">
    <name type="scientific">Hypsibius exemplaris</name>
    <name type="common">Freshwater tardigrade</name>
    <dbReference type="NCBI Taxonomy" id="2072580"/>
    <lineage>
        <taxon>Eukaryota</taxon>
        <taxon>Metazoa</taxon>
        <taxon>Ecdysozoa</taxon>
        <taxon>Tardigrada</taxon>
        <taxon>Eutardigrada</taxon>
        <taxon>Parachela</taxon>
        <taxon>Hypsibioidea</taxon>
        <taxon>Hypsibiidae</taxon>
        <taxon>Hypsibius</taxon>
    </lineage>
</organism>
<keyword evidence="6" id="KW-1185">Reference proteome</keyword>
<dbReference type="InterPro" id="IPR005031">
    <property type="entry name" value="COQ10_START"/>
</dbReference>
<dbReference type="EMBL" id="MTYJ01000042">
    <property type="protein sequence ID" value="OQV19188.1"/>
    <property type="molecule type" value="Genomic_DNA"/>
</dbReference>
<dbReference type="OrthoDB" id="292693at2759"/>
<gene>
    <name evidence="5" type="ORF">BV898_06825</name>
</gene>
<dbReference type="GO" id="GO:0048039">
    <property type="term" value="F:ubiquinone binding"/>
    <property type="evidence" value="ECO:0007669"/>
    <property type="project" value="InterPro"/>
</dbReference>
<name>A0A1W0WVF0_HYPEX</name>
<dbReference type="PANTHER" id="PTHR12901">
    <property type="entry name" value="SPERM PROTEIN HOMOLOG"/>
    <property type="match status" value="1"/>
</dbReference>
<reference evidence="6" key="1">
    <citation type="submission" date="2017-01" db="EMBL/GenBank/DDBJ databases">
        <title>Comparative genomics of anhydrobiosis in the tardigrade Hypsibius dujardini.</title>
        <authorList>
            <person name="Yoshida Y."/>
            <person name="Koutsovoulos G."/>
            <person name="Laetsch D."/>
            <person name="Stevens L."/>
            <person name="Kumar S."/>
            <person name="Horikawa D."/>
            <person name="Ishino K."/>
            <person name="Komine S."/>
            <person name="Tomita M."/>
            <person name="Blaxter M."/>
            <person name="Arakawa K."/>
        </authorList>
    </citation>
    <scope>NUCLEOTIDE SEQUENCE [LARGE SCALE GENOMIC DNA]</scope>
    <source>
        <strain evidence="6">Z151</strain>
    </source>
</reference>
<dbReference type="InterPro" id="IPR023393">
    <property type="entry name" value="START-like_dom_sf"/>
</dbReference>
<protein>
    <submittedName>
        <fullName evidence="5">Coenzyme Q-binding protein COQ10-like protein A, mitochondrial</fullName>
    </submittedName>
</protein>
<evidence type="ECO:0000313" key="5">
    <source>
        <dbReference type="EMBL" id="OQV19188.1"/>
    </source>
</evidence>
<accession>A0A1W0WVF0</accession>
<proteinExistence type="inferred from homology"/>
<dbReference type="InterPro" id="IPR044996">
    <property type="entry name" value="COQ10-like"/>
</dbReference>
<comment type="caution">
    <text evidence="5">The sequence shown here is derived from an EMBL/GenBank/DDBJ whole genome shotgun (WGS) entry which is preliminary data.</text>
</comment>
<dbReference type="AlphaFoldDB" id="A0A1W0WVF0"/>
<evidence type="ECO:0000256" key="3">
    <source>
        <dbReference type="ARBA" id="ARBA00024947"/>
    </source>
</evidence>
<evidence type="ECO:0000256" key="2">
    <source>
        <dbReference type="ARBA" id="ARBA00011814"/>
    </source>
</evidence>
<dbReference type="SUPFAM" id="SSF55961">
    <property type="entry name" value="Bet v1-like"/>
    <property type="match status" value="1"/>
</dbReference>
<sequence length="152" mass="17535">MEQMFDVVADVKQYKEFVPWCTNSTLLYSRQGPPGNEKYQMEIGFPPISERYTSNVTTVRPNLVKAVSTEGKMFNHLATEWKFSPGLPNNPKTCTLDFYVSFEFRNILYTKMSQLFFDEVVRQMVNAFLRRAATQYGVAAIPNQKPLVVKMV</sequence>
<evidence type="ECO:0000256" key="1">
    <source>
        <dbReference type="ARBA" id="ARBA00006885"/>
    </source>
</evidence>
<dbReference type="GO" id="GO:0045333">
    <property type="term" value="P:cellular respiration"/>
    <property type="evidence" value="ECO:0007669"/>
    <property type="project" value="InterPro"/>
</dbReference>
<dbReference type="PANTHER" id="PTHR12901:SF10">
    <property type="entry name" value="COENZYME Q-BINDING PROTEIN COQ10, MITOCHONDRIAL"/>
    <property type="match status" value="1"/>
</dbReference>
<evidence type="ECO:0000313" key="6">
    <source>
        <dbReference type="Proteomes" id="UP000192578"/>
    </source>
</evidence>
<comment type="similarity">
    <text evidence="1">Belongs to the COQ10 family.</text>
</comment>
<dbReference type="CDD" id="cd07813">
    <property type="entry name" value="COQ10p_like"/>
    <property type="match status" value="1"/>
</dbReference>
<evidence type="ECO:0000259" key="4">
    <source>
        <dbReference type="Pfam" id="PF03364"/>
    </source>
</evidence>
<feature type="domain" description="Coenzyme Q-binding protein COQ10 START" evidence="4">
    <location>
        <begin position="2"/>
        <end position="128"/>
    </location>
</feature>
<dbReference type="GO" id="GO:0005739">
    <property type="term" value="C:mitochondrion"/>
    <property type="evidence" value="ECO:0007669"/>
    <property type="project" value="TreeGrafter"/>
</dbReference>